<sequence length="192" mass="21471">MSDYSQRLATFYADGPDGQPNTWPIAHIRPEDMAGAGFRFDGEGFSNSDAVVCDECRLHAWSWERKDDPFQQHRDGVRRCSYVHTEAFEHHHREFLAKSTSSEVVDVPMTPPATPPKRTYKSRRRIKLSPIMTVCNTSPSDDQVFSTARQDQSRAEPVEVSVSAGGATVIIQVTADVGMKGRLARYRGLAVN</sequence>
<proteinExistence type="predicted"/>
<dbReference type="Proteomes" id="UP000654918">
    <property type="component" value="Unassembled WGS sequence"/>
</dbReference>
<evidence type="ECO:0008006" key="3">
    <source>
        <dbReference type="Google" id="ProtNLM"/>
    </source>
</evidence>
<dbReference type="InterPro" id="IPR050784">
    <property type="entry name" value="IAP"/>
</dbReference>
<dbReference type="GO" id="GO:0005634">
    <property type="term" value="C:nucleus"/>
    <property type="evidence" value="ECO:0007669"/>
    <property type="project" value="TreeGrafter"/>
</dbReference>
<dbReference type="PANTHER" id="PTHR10044:SF139">
    <property type="entry name" value="DEATH-ASSOCIATED INHIBITOR OF APOPTOSIS 2"/>
    <property type="match status" value="1"/>
</dbReference>
<dbReference type="AlphaFoldDB" id="A0A8H6KPD4"/>
<dbReference type="SMART" id="SM00238">
    <property type="entry name" value="BIR"/>
    <property type="match status" value="1"/>
</dbReference>
<dbReference type="Pfam" id="PF00653">
    <property type="entry name" value="BIR"/>
    <property type="match status" value="1"/>
</dbReference>
<dbReference type="SUPFAM" id="SSF57924">
    <property type="entry name" value="Inhibitor of apoptosis (IAP) repeat"/>
    <property type="match status" value="1"/>
</dbReference>
<accession>A0A8H6KPD4</accession>
<comment type="caution">
    <text evidence="1">The sequence shown here is derived from an EMBL/GenBank/DDBJ whole genome shotgun (WGS) entry which is preliminary data.</text>
</comment>
<keyword evidence="2" id="KW-1185">Reference proteome</keyword>
<dbReference type="EMBL" id="WIGO01000043">
    <property type="protein sequence ID" value="KAF6835060.1"/>
    <property type="molecule type" value="Genomic_DNA"/>
</dbReference>
<dbReference type="PROSITE" id="PS50143">
    <property type="entry name" value="BIR_REPEAT_2"/>
    <property type="match status" value="1"/>
</dbReference>
<protein>
    <recommendedName>
        <fullName evidence="3">Baculoviral IAP repeat-containing protein 3</fullName>
    </recommendedName>
</protein>
<evidence type="ECO:0000313" key="2">
    <source>
        <dbReference type="Proteomes" id="UP000654918"/>
    </source>
</evidence>
<gene>
    <name evidence="1" type="ORF">CPLU01_04538</name>
</gene>
<name>A0A8H6KPD4_9PEZI</name>
<dbReference type="Gene3D" id="1.10.1170.10">
    <property type="entry name" value="Inhibitor Of Apoptosis Protein (2mihbC-IAP-1), Chain A"/>
    <property type="match status" value="1"/>
</dbReference>
<evidence type="ECO:0000313" key="1">
    <source>
        <dbReference type="EMBL" id="KAF6835060.1"/>
    </source>
</evidence>
<reference evidence="1" key="1">
    <citation type="journal article" date="2020" name="Phytopathology">
        <title>Genome Sequence Resources of Colletotrichum truncatum, C. plurivorum, C. musicola, and C. sojae: Four Species Pathogenic to Soybean (Glycine max).</title>
        <authorList>
            <person name="Rogerio F."/>
            <person name="Boufleur T.R."/>
            <person name="Ciampi-Guillardi M."/>
            <person name="Sukno S.A."/>
            <person name="Thon M.R."/>
            <person name="Massola Junior N.S."/>
            <person name="Baroncelli R."/>
        </authorList>
    </citation>
    <scope>NUCLEOTIDE SEQUENCE</scope>
    <source>
        <strain evidence="1">LFN00145</strain>
    </source>
</reference>
<dbReference type="PANTHER" id="PTHR10044">
    <property type="entry name" value="INHIBITOR OF APOPTOSIS"/>
    <property type="match status" value="1"/>
</dbReference>
<organism evidence="1 2">
    <name type="scientific">Colletotrichum plurivorum</name>
    <dbReference type="NCBI Taxonomy" id="2175906"/>
    <lineage>
        <taxon>Eukaryota</taxon>
        <taxon>Fungi</taxon>
        <taxon>Dikarya</taxon>
        <taxon>Ascomycota</taxon>
        <taxon>Pezizomycotina</taxon>
        <taxon>Sordariomycetes</taxon>
        <taxon>Hypocreomycetidae</taxon>
        <taxon>Glomerellales</taxon>
        <taxon>Glomerellaceae</taxon>
        <taxon>Colletotrichum</taxon>
        <taxon>Colletotrichum orchidearum species complex</taxon>
    </lineage>
</organism>
<dbReference type="InterPro" id="IPR001370">
    <property type="entry name" value="BIR_rpt"/>
</dbReference>
<dbReference type="GO" id="GO:0005737">
    <property type="term" value="C:cytoplasm"/>
    <property type="evidence" value="ECO:0007669"/>
    <property type="project" value="TreeGrafter"/>
</dbReference>